<feature type="transmembrane region" description="Helical" evidence="7">
    <location>
        <begin position="95"/>
        <end position="116"/>
    </location>
</feature>
<accession>A0ABQ0AZ86</accession>
<gene>
    <name evidence="8" type="ORF">F130042H8_24050</name>
</gene>
<dbReference type="EMBL" id="BAABXL010000001">
    <property type="protein sequence ID" value="GAA6269345.1"/>
    <property type="molecule type" value="Genomic_DNA"/>
</dbReference>
<dbReference type="RefSeq" id="WP_390470094.1">
    <property type="nucleotide sequence ID" value="NZ_BAABXL010000001.1"/>
</dbReference>
<evidence type="ECO:0000256" key="4">
    <source>
        <dbReference type="ARBA" id="ARBA00022692"/>
    </source>
</evidence>
<comment type="subcellular location">
    <subcellularLocation>
        <location evidence="1">Cell membrane</location>
        <topology evidence="1">Multi-pass membrane protein</topology>
    </subcellularLocation>
</comment>
<dbReference type="InterPro" id="IPR005524">
    <property type="entry name" value="DUF318"/>
</dbReference>
<comment type="similarity">
    <text evidence="2">Belongs to the UPF0718 family.</text>
</comment>
<dbReference type="PANTHER" id="PTHR34184">
    <property type="entry name" value="UPF0718 PROTEIN YCGR"/>
    <property type="match status" value="1"/>
</dbReference>
<evidence type="ECO:0000313" key="8">
    <source>
        <dbReference type="EMBL" id="GAA6269345.1"/>
    </source>
</evidence>
<evidence type="ECO:0000256" key="3">
    <source>
        <dbReference type="ARBA" id="ARBA00022475"/>
    </source>
</evidence>
<keyword evidence="4 7" id="KW-0812">Transmembrane</keyword>
<dbReference type="InterPro" id="IPR052923">
    <property type="entry name" value="UPF0718"/>
</dbReference>
<comment type="caution">
    <text evidence="8">The sequence shown here is derived from an EMBL/GenBank/DDBJ whole genome shotgun (WGS) entry which is preliminary data.</text>
</comment>
<keyword evidence="9" id="KW-1185">Reference proteome</keyword>
<keyword evidence="5 7" id="KW-1133">Transmembrane helix</keyword>
<feature type="transmembrane region" description="Helical" evidence="7">
    <location>
        <begin position="23"/>
        <end position="41"/>
    </location>
</feature>
<feature type="transmembrane region" description="Helical" evidence="7">
    <location>
        <begin position="179"/>
        <end position="196"/>
    </location>
</feature>
<feature type="transmembrane region" description="Helical" evidence="7">
    <location>
        <begin position="216"/>
        <end position="238"/>
    </location>
</feature>
<reference evidence="8 9" key="1">
    <citation type="submission" date="2024-04" db="EMBL/GenBank/DDBJ databases">
        <title>Defined microbial consortia suppress multidrug-resistant proinflammatory Enterobacteriaceae via ecological control.</title>
        <authorList>
            <person name="Furuichi M."/>
            <person name="Kawaguchi T."/>
            <person name="Pust M."/>
            <person name="Yasuma K."/>
            <person name="Plichta D."/>
            <person name="Hasegawa N."/>
            <person name="Ohya T."/>
            <person name="Bhattarai S."/>
            <person name="Sasajima S."/>
            <person name="Aoto Y."/>
            <person name="Tuganbaev T."/>
            <person name="Yaginuma M."/>
            <person name="Ueda M."/>
            <person name="Okahashi N."/>
            <person name="Amafuji K."/>
            <person name="Kiridooshi Y."/>
            <person name="Sugita K."/>
            <person name="Strazar M."/>
            <person name="Skelly A."/>
            <person name="Suda W."/>
            <person name="Hattori M."/>
            <person name="Nakamoto N."/>
            <person name="Caballero S."/>
            <person name="Norman J."/>
            <person name="Olle B."/>
            <person name="Tanoue T."/>
            <person name="Arita M."/>
            <person name="Bucci V."/>
            <person name="Atarashi K."/>
            <person name="Xavier R."/>
            <person name="Honda K."/>
        </authorList>
    </citation>
    <scope>NUCLEOTIDE SEQUENCE [LARGE SCALE GENOMIC DNA]</scope>
    <source>
        <strain evidence="9">f13</strain>
    </source>
</reference>
<organism evidence="8 9">
    <name type="scientific">Enterocloster alcoholdehydrogenati</name>
    <dbReference type="NCBI Taxonomy" id="2547410"/>
    <lineage>
        <taxon>Bacteria</taxon>
        <taxon>Bacillati</taxon>
        <taxon>Bacillota</taxon>
        <taxon>Clostridia</taxon>
        <taxon>Lachnospirales</taxon>
        <taxon>Lachnospiraceae</taxon>
        <taxon>Enterocloster</taxon>
    </lineage>
</organism>
<sequence>MIELLQREWIYLWYYFSLQFRQIFKYYLLGMMLGSVISVFGKGKIHGFLGKLGKTERRLPGILMASLLGIASPLCMYGTIPLAASLSKKGMRDDILAAFMMSSVLLNPQLLIYTSALGGDGIAVRFFASLFCGLGAGLTVHYVYGNKPFFNFHGFGEPSNRDTDENLVLRLVKNMGRNLRATGPMFLLGILLSALFQRYVPASLVSDLFGSQEGFGVLMAATIGVPLYACGGGTIPLLQQWLAAGMSMGSAAAFMITGPATKITNLGALKIVLGGKRFFGYLLYVAGFSLAAGQIVEWFYW</sequence>
<keyword evidence="6 7" id="KW-0472">Membrane</keyword>
<evidence type="ECO:0000256" key="1">
    <source>
        <dbReference type="ARBA" id="ARBA00004651"/>
    </source>
</evidence>
<evidence type="ECO:0000256" key="7">
    <source>
        <dbReference type="SAM" id="Phobius"/>
    </source>
</evidence>
<evidence type="ECO:0000313" key="9">
    <source>
        <dbReference type="Proteomes" id="UP001600894"/>
    </source>
</evidence>
<keyword evidence="3" id="KW-1003">Cell membrane</keyword>
<dbReference type="PANTHER" id="PTHR34184:SF4">
    <property type="entry name" value="UPF0718 PROTEIN YCGR"/>
    <property type="match status" value="1"/>
</dbReference>
<feature type="transmembrane region" description="Helical" evidence="7">
    <location>
        <begin position="278"/>
        <end position="300"/>
    </location>
</feature>
<evidence type="ECO:0000256" key="6">
    <source>
        <dbReference type="ARBA" id="ARBA00023136"/>
    </source>
</evidence>
<feature type="transmembrane region" description="Helical" evidence="7">
    <location>
        <begin position="122"/>
        <end position="144"/>
    </location>
</feature>
<feature type="transmembrane region" description="Helical" evidence="7">
    <location>
        <begin position="61"/>
        <end position="83"/>
    </location>
</feature>
<proteinExistence type="inferred from homology"/>
<evidence type="ECO:0000256" key="2">
    <source>
        <dbReference type="ARBA" id="ARBA00006386"/>
    </source>
</evidence>
<protein>
    <submittedName>
        <fullName evidence="8">Permease</fullName>
    </submittedName>
</protein>
<evidence type="ECO:0000256" key="5">
    <source>
        <dbReference type="ARBA" id="ARBA00022989"/>
    </source>
</evidence>
<dbReference type="Proteomes" id="UP001600894">
    <property type="component" value="Unassembled WGS sequence"/>
</dbReference>
<dbReference type="Pfam" id="PF03773">
    <property type="entry name" value="ArsP_1"/>
    <property type="match status" value="1"/>
</dbReference>
<name>A0ABQ0AZ86_9FIRM</name>